<dbReference type="InterPro" id="IPR003663">
    <property type="entry name" value="Sugar/inositol_transpt"/>
</dbReference>
<dbReference type="InterPro" id="IPR036259">
    <property type="entry name" value="MFS_trans_sf"/>
</dbReference>
<dbReference type="OMA" id="VTCVLVY"/>
<dbReference type="PANTHER" id="PTHR48022">
    <property type="entry name" value="PLASTIDIC GLUCOSE TRANSPORTER 4"/>
    <property type="match status" value="1"/>
</dbReference>
<dbReference type="PRINTS" id="PR00171">
    <property type="entry name" value="SUGRTRNSPORT"/>
</dbReference>
<dbReference type="PROSITE" id="PS50850">
    <property type="entry name" value="MFS"/>
    <property type="match status" value="1"/>
</dbReference>
<evidence type="ECO:0000313" key="11">
    <source>
        <dbReference type="EMBL" id="AOW05834.1"/>
    </source>
</evidence>
<gene>
    <name evidence="11" type="ORF">YALI1_E27441g</name>
</gene>
<evidence type="ECO:0000256" key="4">
    <source>
        <dbReference type="ARBA" id="ARBA00022692"/>
    </source>
</evidence>
<dbReference type="RefSeq" id="XP_504302.3">
    <property type="nucleotide sequence ID" value="XM_504302.3"/>
</dbReference>
<dbReference type="InterPro" id="IPR050360">
    <property type="entry name" value="MFS_Sugar_Transporters"/>
</dbReference>
<organism evidence="11">
    <name type="scientific">Yarrowia lipolytica</name>
    <name type="common">Candida lipolytica</name>
    <dbReference type="NCBI Taxonomy" id="4952"/>
    <lineage>
        <taxon>Eukaryota</taxon>
        <taxon>Fungi</taxon>
        <taxon>Dikarya</taxon>
        <taxon>Ascomycota</taxon>
        <taxon>Saccharomycotina</taxon>
        <taxon>Dipodascomycetes</taxon>
        <taxon>Dipodascales</taxon>
        <taxon>Dipodascales incertae sedis</taxon>
        <taxon>Yarrowia</taxon>
    </lineage>
</organism>
<dbReference type="VEuPathDB" id="FungiDB:YALI1_E27441g"/>
<dbReference type="Gene3D" id="1.20.1250.20">
    <property type="entry name" value="MFS general substrate transporter like domains"/>
    <property type="match status" value="1"/>
</dbReference>
<dbReference type="EMBL" id="CP017557">
    <property type="protein sequence ID" value="AOW05834.1"/>
    <property type="molecule type" value="Genomic_DNA"/>
</dbReference>
<reference evidence="11" key="1">
    <citation type="journal article" date="2016" name="PLoS ONE">
        <title>Sequence Assembly of Yarrowia lipolytica Strain W29/CLIB89 Shows Transposable Element Diversity.</title>
        <authorList>
            <person name="Magnan C."/>
            <person name="Yu J."/>
            <person name="Chang I."/>
            <person name="Jahn E."/>
            <person name="Kanomata Y."/>
            <person name="Wu J."/>
            <person name="Zeller M."/>
            <person name="Oakes M."/>
            <person name="Baldi P."/>
            <person name="Sandmeyer S."/>
        </authorList>
    </citation>
    <scope>NUCLEOTIDE SEQUENCE [LARGE SCALE GENOMIC DNA]</scope>
    <source>
        <strain evidence="11">CLIB89</strain>
    </source>
</reference>
<name>A0A1D8NJM4_YARLL</name>
<accession>A0A1D8NJM4</accession>
<dbReference type="PANTHER" id="PTHR48022:SF7">
    <property type="entry name" value="MAJOR FACILITATOR SUPERFAMILY (MFS) PROFILE DOMAIN-CONTAINING PROTEIN-RELATED"/>
    <property type="match status" value="1"/>
</dbReference>
<dbReference type="eggNOG" id="KOG0254">
    <property type="taxonomic scope" value="Eukaryota"/>
</dbReference>
<comment type="subcellular location">
    <subcellularLocation>
        <location evidence="1">Membrane</location>
        <topology evidence="1">Multi-pass membrane protein</topology>
    </subcellularLocation>
</comment>
<protein>
    <recommendedName>
        <fullName evidence="10">Major facilitator superfamily (MFS) profile domain-containing protein</fullName>
    </recommendedName>
</protein>
<evidence type="ECO:0000256" key="3">
    <source>
        <dbReference type="ARBA" id="ARBA00022448"/>
    </source>
</evidence>
<dbReference type="GeneID" id="2912292"/>
<keyword evidence="4 9" id="KW-0812">Transmembrane</keyword>
<feature type="transmembrane region" description="Helical" evidence="9">
    <location>
        <begin position="121"/>
        <end position="139"/>
    </location>
</feature>
<feature type="transmembrane region" description="Helical" evidence="9">
    <location>
        <begin position="206"/>
        <end position="226"/>
    </location>
</feature>
<evidence type="ECO:0000256" key="2">
    <source>
        <dbReference type="ARBA" id="ARBA00010992"/>
    </source>
</evidence>
<feature type="transmembrane region" description="Helical" evidence="9">
    <location>
        <begin position="485"/>
        <end position="505"/>
    </location>
</feature>
<dbReference type="FunFam" id="1.20.1250.20:FF:000026">
    <property type="entry name" value="MFS quinate transporter QutD"/>
    <property type="match status" value="1"/>
</dbReference>
<dbReference type="GO" id="GO:0016020">
    <property type="term" value="C:membrane"/>
    <property type="evidence" value="ECO:0007669"/>
    <property type="project" value="UniProtKB-SubCell"/>
</dbReference>
<dbReference type="Proteomes" id="UP000182444">
    <property type="component" value="Chromosome 1E"/>
</dbReference>
<dbReference type="CDD" id="cd17356">
    <property type="entry name" value="MFS_HXT"/>
    <property type="match status" value="1"/>
</dbReference>
<dbReference type="InterPro" id="IPR020846">
    <property type="entry name" value="MFS_dom"/>
</dbReference>
<dbReference type="Pfam" id="PF00083">
    <property type="entry name" value="Sugar_tr"/>
    <property type="match status" value="1"/>
</dbReference>
<dbReference type="InterPro" id="IPR005829">
    <property type="entry name" value="Sugar_transporter_CS"/>
</dbReference>
<dbReference type="VEuPathDB" id="FungiDB:YALI0_E23287g"/>
<dbReference type="NCBIfam" id="TIGR00879">
    <property type="entry name" value="SP"/>
    <property type="match status" value="1"/>
</dbReference>
<evidence type="ECO:0000256" key="5">
    <source>
        <dbReference type="ARBA" id="ARBA00022989"/>
    </source>
</evidence>
<keyword evidence="3 7" id="KW-0813">Transport</keyword>
<feature type="compositionally biased region" description="Basic and acidic residues" evidence="8">
    <location>
        <begin position="572"/>
        <end position="595"/>
    </location>
</feature>
<proteinExistence type="inferred from homology"/>
<feature type="transmembrane region" description="Helical" evidence="9">
    <location>
        <begin position="450"/>
        <end position="473"/>
    </location>
</feature>
<feature type="region of interest" description="Disordered" evidence="8">
    <location>
        <begin position="572"/>
        <end position="602"/>
    </location>
</feature>
<dbReference type="GO" id="GO:0005351">
    <property type="term" value="F:carbohydrate:proton symporter activity"/>
    <property type="evidence" value="ECO:0007669"/>
    <property type="project" value="TreeGrafter"/>
</dbReference>
<feature type="transmembrane region" description="Helical" evidence="9">
    <location>
        <begin position="327"/>
        <end position="351"/>
    </location>
</feature>
<dbReference type="PROSITE" id="PS00216">
    <property type="entry name" value="SUGAR_TRANSPORT_1"/>
    <property type="match status" value="2"/>
</dbReference>
<comment type="similarity">
    <text evidence="2 7">Belongs to the major facilitator superfamily. Sugar transporter (TC 2.A.1.1) family.</text>
</comment>
<feature type="domain" description="Major facilitator superfamily (MFS) profile" evidence="10">
    <location>
        <begin position="79"/>
        <end position="539"/>
    </location>
</feature>
<dbReference type="SUPFAM" id="SSF103473">
    <property type="entry name" value="MFS general substrate transporter"/>
    <property type="match status" value="1"/>
</dbReference>
<evidence type="ECO:0000256" key="1">
    <source>
        <dbReference type="ARBA" id="ARBA00004141"/>
    </source>
</evidence>
<feature type="transmembrane region" description="Helical" evidence="9">
    <location>
        <begin position="391"/>
        <end position="414"/>
    </location>
</feature>
<feature type="transmembrane region" description="Helical" evidence="9">
    <location>
        <begin position="517"/>
        <end position="535"/>
    </location>
</feature>
<keyword evidence="6 9" id="KW-0472">Membrane</keyword>
<evidence type="ECO:0000259" key="10">
    <source>
        <dbReference type="PROSITE" id="PS50850"/>
    </source>
</evidence>
<dbReference type="InterPro" id="IPR005828">
    <property type="entry name" value="MFS_sugar_transport-like"/>
</dbReference>
<evidence type="ECO:0000256" key="8">
    <source>
        <dbReference type="SAM" id="MobiDB-lite"/>
    </source>
</evidence>
<feature type="transmembrane region" description="Helical" evidence="9">
    <location>
        <begin position="176"/>
        <end position="194"/>
    </location>
</feature>
<keyword evidence="5 9" id="KW-1133">Transmembrane helix</keyword>
<evidence type="ECO:0000256" key="9">
    <source>
        <dbReference type="SAM" id="Phobius"/>
    </source>
</evidence>
<feature type="transmembrane region" description="Helical" evidence="9">
    <location>
        <begin position="363"/>
        <end position="384"/>
    </location>
</feature>
<feature type="transmembrane region" description="Helical" evidence="9">
    <location>
        <begin position="77"/>
        <end position="101"/>
    </location>
</feature>
<dbReference type="AlphaFoldDB" id="A0A1D8NJM4"/>
<dbReference type="PROSITE" id="PS00217">
    <property type="entry name" value="SUGAR_TRANSPORT_2"/>
    <property type="match status" value="1"/>
</dbReference>
<evidence type="ECO:0000256" key="6">
    <source>
        <dbReference type="ARBA" id="ARBA00023136"/>
    </source>
</evidence>
<evidence type="ECO:0000256" key="7">
    <source>
        <dbReference type="RuleBase" id="RU003346"/>
    </source>
</evidence>
<sequence length="602" mass="67207">MARLCLSQTGSIRSRRRLWAGVGTIADFHTPDPPHIFHACACTKRSHMHSPDSLSTLFSTNFLYTSQLTMYKVHNPYLTAAVATMGGMLFGFDISSVSAFVGEDQYMQYFGHPTSIQQGGITASMAGGSMLSCSFAGFISDRIGRKPTIQIAAAWWIVGAAIQCSAQNMGQLIAGRVISGIGIGIGSSQIPVFISELSPKKIRGRLVGCFQWAVTWGILIMFYISFGCSYIKGPASFRLAWGIQMIPGAMLAFGMMFLDESPRWLASKDRWEEAIQIIRSVNGNYGTEEDILMEIEDLREVVRIDHESKTVMVWDLFRKDSINRTMVGIWAQIWQQLTGMNVMMYYVVIIFKMAGYSGKSSVLVSSSIQYIINVVMTIPALLFIDKIGRRPLLIVGCLFMMTWLFAVGGMLGAYGTQMPGGLPANPEKNIAADPYTTIFIDDNHKTARKAIIACCYLFVASFAPTWGPGIWLYCSEIFPNKQRAMANSITAGANWAFNFALAMFVPTAFKNINWKTYIIFGVFCVVMCIHVFLLFPETKGKTLEEIDMMWDAKVPAWRTASWVPDHMPSRYAEKDLDEKPMDELAEEPSHEEDPHPQYTETV</sequence>
<dbReference type="KEGG" id="yli:2912292"/>